<keyword evidence="1" id="KW-1133">Transmembrane helix</keyword>
<keyword evidence="1" id="KW-0472">Membrane</keyword>
<keyword evidence="3" id="KW-1185">Reference proteome</keyword>
<dbReference type="EMBL" id="BACD03000027">
    <property type="protein sequence ID" value="GAO49938.1"/>
    <property type="molecule type" value="Genomic_DNA"/>
</dbReference>
<organism evidence="2 3">
    <name type="scientific">Saitoella complicata (strain BCRC 22490 / CBS 7301 / JCM 7358 / NBRC 10748 / NRRL Y-17804)</name>
    <dbReference type="NCBI Taxonomy" id="698492"/>
    <lineage>
        <taxon>Eukaryota</taxon>
        <taxon>Fungi</taxon>
        <taxon>Dikarya</taxon>
        <taxon>Ascomycota</taxon>
        <taxon>Taphrinomycotina</taxon>
        <taxon>Taphrinomycotina incertae sedis</taxon>
        <taxon>Saitoella</taxon>
    </lineage>
</organism>
<name>A0A0E9NJG3_SAICN</name>
<accession>A0A0E9NJG3</accession>
<dbReference type="Proteomes" id="UP000033140">
    <property type="component" value="Unassembled WGS sequence"/>
</dbReference>
<sequence length="400" mass="41100">MRGSVKATCSESTPNCDGHEMFNISVAAVNHSSSSRTPVAHLVRSPPLFTDTGQGYNGGALFYSGIHNRTKASLSRKNLPIAPTHTIIPSSIATTKLNSLHAVGSGGRTVDTVVGKLVLGTTVGLNAGDLAGEGLADLTSALEGTTSSLELLHGHGGLDGGLVDDRSLLDGLVNGDGGLDDLVLDGLALNDGLDNLLNVVVGVLSSDGTGIYLDALGREDGTLVVESSLLRLEGTGSLRSHLGLHTALSDGDDILDVNLSLDLTVSNGLDTLLVVLDVVLAVNGLSDLLTLGALDGLVDDGGLDLLANVGGVGGGVLLDGGHFVVVVVVVFVCLVDLMGSRRRAGMDSLYASCCQGSTRATSPAGHLSRFRGLRCAMTAVTSHHQLSDFTQFELQFNYTP</sequence>
<comment type="caution">
    <text evidence="2">The sequence shown here is derived from an EMBL/GenBank/DDBJ whole genome shotgun (WGS) entry which is preliminary data.</text>
</comment>
<feature type="transmembrane region" description="Helical" evidence="1">
    <location>
        <begin position="320"/>
        <end position="339"/>
    </location>
</feature>
<gene>
    <name evidence="2" type="ORF">G7K_4074-t1</name>
</gene>
<reference evidence="2 3" key="3">
    <citation type="journal article" date="2015" name="Genome Announc.">
        <title>Draft Genome Sequence of the Archiascomycetous Yeast Saitoella complicata.</title>
        <authorList>
            <person name="Yamauchi K."/>
            <person name="Kondo S."/>
            <person name="Hamamoto M."/>
            <person name="Takahashi Y."/>
            <person name="Ogura Y."/>
            <person name="Hayashi T."/>
            <person name="Nishida H."/>
        </authorList>
    </citation>
    <scope>NUCLEOTIDE SEQUENCE [LARGE SCALE GENOMIC DNA]</scope>
    <source>
        <strain evidence="2 3">NRRL Y-17804</strain>
    </source>
</reference>
<reference evidence="2 3" key="1">
    <citation type="journal article" date="2011" name="J. Gen. Appl. Microbiol.">
        <title>Draft genome sequencing of the enigmatic yeast Saitoella complicata.</title>
        <authorList>
            <person name="Nishida H."/>
            <person name="Hamamoto M."/>
            <person name="Sugiyama J."/>
        </authorList>
    </citation>
    <scope>NUCLEOTIDE SEQUENCE [LARGE SCALE GENOMIC DNA]</scope>
    <source>
        <strain evidence="2 3">NRRL Y-17804</strain>
    </source>
</reference>
<reference evidence="2 3" key="2">
    <citation type="journal article" date="2014" name="J. Gen. Appl. Microbiol.">
        <title>The early diverging ascomycetous budding yeast Saitoella complicata has three histone deacetylases belonging to the Clr6, Hos2, and Rpd3 lineages.</title>
        <authorList>
            <person name="Nishida H."/>
            <person name="Matsumoto T."/>
            <person name="Kondo S."/>
            <person name="Hamamoto M."/>
            <person name="Yoshikawa H."/>
        </authorList>
    </citation>
    <scope>NUCLEOTIDE SEQUENCE [LARGE SCALE GENOMIC DNA]</scope>
    <source>
        <strain evidence="2 3">NRRL Y-17804</strain>
    </source>
</reference>
<proteinExistence type="predicted"/>
<evidence type="ECO:0000313" key="2">
    <source>
        <dbReference type="EMBL" id="GAO49938.1"/>
    </source>
</evidence>
<protein>
    <submittedName>
        <fullName evidence="2">Uncharacterized protein</fullName>
    </submittedName>
</protein>
<evidence type="ECO:0000256" key="1">
    <source>
        <dbReference type="SAM" id="Phobius"/>
    </source>
</evidence>
<dbReference type="AlphaFoldDB" id="A0A0E9NJG3"/>
<evidence type="ECO:0000313" key="3">
    <source>
        <dbReference type="Proteomes" id="UP000033140"/>
    </source>
</evidence>
<keyword evidence="1" id="KW-0812">Transmembrane</keyword>